<evidence type="ECO:0000256" key="2">
    <source>
        <dbReference type="ARBA" id="ARBA00023002"/>
    </source>
</evidence>
<dbReference type="Proteomes" id="UP000256977">
    <property type="component" value="Unassembled WGS sequence"/>
</dbReference>
<dbReference type="Gene3D" id="3.40.50.720">
    <property type="entry name" value="NAD(P)-binding Rossmann-like Domain"/>
    <property type="match status" value="1"/>
</dbReference>
<keyword evidence="2" id="KW-0560">Oxidoreductase</keyword>
<sequence>MPSYTLLERLLFPSVRLNARKLERRLSGKTVLITGASSGIGERLAYLLAGFDARLILTARRGDKLAAIKADIESRTGFRAAIDIFAADLREPEQTDALLAYVSQLPGGLDAVVSNAGHSIRRSVRESLDRYHDFTRTMAINYFAPVRLLLGVIPLLEKNGGHIANVSTVSALLLPVPNWAAYQASKSAFDVWLRSAAPELNALGVSVSSVYFPLVRTPMIAPTAAYKNAPAMSVEIAAKIVARTFYSRCRVYKPWWLAAGELASVLFRGVWERSAARKISRKERAR</sequence>
<proteinExistence type="inferred from homology"/>
<keyword evidence="6" id="KW-1185">Reference proteome</keyword>
<evidence type="ECO:0000259" key="4">
    <source>
        <dbReference type="SMART" id="SM00822"/>
    </source>
</evidence>
<dbReference type="SMART" id="SM00822">
    <property type="entry name" value="PKS_KR"/>
    <property type="match status" value="1"/>
</dbReference>
<evidence type="ECO:0000256" key="3">
    <source>
        <dbReference type="RuleBase" id="RU000363"/>
    </source>
</evidence>
<protein>
    <submittedName>
        <fullName evidence="5">Short-subunit dehydrogenase</fullName>
    </submittedName>
</protein>
<dbReference type="RefSeq" id="WP_116063827.1">
    <property type="nucleotide sequence ID" value="NZ_QRDZ01000027.1"/>
</dbReference>
<dbReference type="PRINTS" id="PR00081">
    <property type="entry name" value="GDHRDH"/>
</dbReference>
<dbReference type="AlphaFoldDB" id="A0A3D9IMA3"/>
<reference evidence="5 6" key="1">
    <citation type="submission" date="2018-07" db="EMBL/GenBank/DDBJ databases">
        <title>Genomic Encyclopedia of Type Strains, Phase III (KMG-III): the genomes of soil and plant-associated and newly described type strains.</title>
        <authorList>
            <person name="Whitman W."/>
        </authorList>
    </citation>
    <scope>NUCLEOTIDE SEQUENCE [LARGE SCALE GENOMIC DNA]</scope>
    <source>
        <strain evidence="5 6">CECT 7287</strain>
    </source>
</reference>
<evidence type="ECO:0000256" key="1">
    <source>
        <dbReference type="ARBA" id="ARBA00006484"/>
    </source>
</evidence>
<dbReference type="PANTHER" id="PTHR44196:SF1">
    <property type="entry name" value="DEHYDROGENASE_REDUCTASE SDR FAMILY MEMBER 7B"/>
    <property type="match status" value="1"/>
</dbReference>
<gene>
    <name evidence="5" type="ORF">DFP98_12712</name>
</gene>
<name>A0A3D9IMA3_9BACL</name>
<comment type="caution">
    <text evidence="5">The sequence shown here is derived from an EMBL/GenBank/DDBJ whole genome shotgun (WGS) entry which is preliminary data.</text>
</comment>
<organism evidence="5 6">
    <name type="scientific">Cohnella phaseoli</name>
    <dbReference type="NCBI Taxonomy" id="456490"/>
    <lineage>
        <taxon>Bacteria</taxon>
        <taxon>Bacillati</taxon>
        <taxon>Bacillota</taxon>
        <taxon>Bacilli</taxon>
        <taxon>Bacillales</taxon>
        <taxon>Paenibacillaceae</taxon>
        <taxon>Cohnella</taxon>
    </lineage>
</organism>
<dbReference type="Pfam" id="PF00106">
    <property type="entry name" value="adh_short"/>
    <property type="match status" value="1"/>
</dbReference>
<dbReference type="InterPro" id="IPR057326">
    <property type="entry name" value="KR_dom"/>
</dbReference>
<dbReference type="GO" id="GO:0016020">
    <property type="term" value="C:membrane"/>
    <property type="evidence" value="ECO:0007669"/>
    <property type="project" value="TreeGrafter"/>
</dbReference>
<dbReference type="InterPro" id="IPR036291">
    <property type="entry name" value="NAD(P)-bd_dom_sf"/>
</dbReference>
<dbReference type="EMBL" id="QRDZ01000027">
    <property type="protein sequence ID" value="RED62910.1"/>
    <property type="molecule type" value="Genomic_DNA"/>
</dbReference>
<dbReference type="GO" id="GO:0016491">
    <property type="term" value="F:oxidoreductase activity"/>
    <property type="evidence" value="ECO:0007669"/>
    <property type="project" value="UniProtKB-KW"/>
</dbReference>
<evidence type="ECO:0000313" key="5">
    <source>
        <dbReference type="EMBL" id="RED62910.1"/>
    </source>
</evidence>
<feature type="domain" description="Ketoreductase" evidence="4">
    <location>
        <begin position="29"/>
        <end position="218"/>
    </location>
</feature>
<dbReference type="OrthoDB" id="9808814at2"/>
<evidence type="ECO:0000313" key="6">
    <source>
        <dbReference type="Proteomes" id="UP000256977"/>
    </source>
</evidence>
<dbReference type="PANTHER" id="PTHR44196">
    <property type="entry name" value="DEHYDROGENASE/REDUCTASE SDR FAMILY MEMBER 7B"/>
    <property type="match status" value="1"/>
</dbReference>
<accession>A0A3D9IMA3</accession>
<dbReference type="PRINTS" id="PR00080">
    <property type="entry name" value="SDRFAMILY"/>
</dbReference>
<comment type="similarity">
    <text evidence="1 3">Belongs to the short-chain dehydrogenases/reductases (SDR) family.</text>
</comment>
<dbReference type="SUPFAM" id="SSF51735">
    <property type="entry name" value="NAD(P)-binding Rossmann-fold domains"/>
    <property type="match status" value="1"/>
</dbReference>
<dbReference type="InterPro" id="IPR002347">
    <property type="entry name" value="SDR_fam"/>
</dbReference>